<dbReference type="EMBL" id="KI669462">
    <property type="protein sequence ID" value="OCF58394.1"/>
    <property type="molecule type" value="Genomic_DNA"/>
</dbReference>
<evidence type="ECO:0000256" key="2">
    <source>
        <dbReference type="SAM" id="MobiDB-lite"/>
    </source>
</evidence>
<feature type="compositionally biased region" description="Low complexity" evidence="2">
    <location>
        <begin position="837"/>
        <end position="858"/>
    </location>
</feature>
<evidence type="ECO:0000313" key="4">
    <source>
        <dbReference type="EMBL" id="OCF58394.1"/>
    </source>
</evidence>
<feature type="region of interest" description="Disordered" evidence="2">
    <location>
        <begin position="122"/>
        <end position="158"/>
    </location>
</feature>
<accession>A0A1B9ISK7</accession>
<keyword evidence="3" id="KW-1133">Transmembrane helix</keyword>
<proteinExistence type="predicted"/>
<keyword evidence="3" id="KW-0472">Membrane</keyword>
<dbReference type="PANTHER" id="PTHR13037">
    <property type="entry name" value="FORMIN"/>
    <property type="match status" value="1"/>
</dbReference>
<feature type="compositionally biased region" description="Polar residues" evidence="2">
    <location>
        <begin position="125"/>
        <end position="143"/>
    </location>
</feature>
<feature type="compositionally biased region" description="Pro residues" evidence="2">
    <location>
        <begin position="876"/>
        <end position="894"/>
    </location>
</feature>
<gene>
    <name evidence="4" type="ORF">L486_04427</name>
</gene>
<organism evidence="4 5">
    <name type="scientific">Kwoniella mangroviensis CBS 10435</name>
    <dbReference type="NCBI Taxonomy" id="1331196"/>
    <lineage>
        <taxon>Eukaryota</taxon>
        <taxon>Fungi</taxon>
        <taxon>Dikarya</taxon>
        <taxon>Basidiomycota</taxon>
        <taxon>Agaricomycotina</taxon>
        <taxon>Tremellomycetes</taxon>
        <taxon>Tremellales</taxon>
        <taxon>Cryptococcaceae</taxon>
        <taxon>Kwoniella</taxon>
    </lineage>
</organism>
<dbReference type="Proteomes" id="UP000092583">
    <property type="component" value="Unassembled WGS sequence"/>
</dbReference>
<reference evidence="4 5" key="1">
    <citation type="submission" date="2013-07" db="EMBL/GenBank/DDBJ databases">
        <title>The Genome Sequence of Kwoniella mangroviensis CBS10435.</title>
        <authorList>
            <consortium name="The Broad Institute Genome Sequencing Platform"/>
            <person name="Cuomo C."/>
            <person name="Litvintseva A."/>
            <person name="Chen Y."/>
            <person name="Heitman J."/>
            <person name="Sun S."/>
            <person name="Springer D."/>
            <person name="Dromer F."/>
            <person name="Young S.K."/>
            <person name="Zeng Q."/>
            <person name="Gargeya S."/>
            <person name="Fitzgerald M."/>
            <person name="Abouelleil A."/>
            <person name="Alvarado L."/>
            <person name="Berlin A.M."/>
            <person name="Chapman S.B."/>
            <person name="Dewar J."/>
            <person name="Goldberg J."/>
            <person name="Griggs A."/>
            <person name="Gujja S."/>
            <person name="Hansen M."/>
            <person name="Howarth C."/>
            <person name="Imamovic A."/>
            <person name="Larimer J."/>
            <person name="McCowan C."/>
            <person name="Murphy C."/>
            <person name="Pearson M."/>
            <person name="Priest M."/>
            <person name="Roberts A."/>
            <person name="Saif S."/>
            <person name="Shea T."/>
            <person name="Sykes S."/>
            <person name="Wortman J."/>
            <person name="Nusbaum C."/>
            <person name="Birren B."/>
        </authorList>
    </citation>
    <scope>NUCLEOTIDE SEQUENCE [LARGE SCALE GENOMIC DNA]</scope>
    <source>
        <strain evidence="4 5">CBS 10435</strain>
    </source>
</reference>
<feature type="transmembrane region" description="Helical" evidence="3">
    <location>
        <begin position="1081"/>
        <end position="1104"/>
    </location>
</feature>
<feature type="region of interest" description="Disordered" evidence="2">
    <location>
        <begin position="1"/>
        <end position="38"/>
    </location>
</feature>
<feature type="transmembrane region" description="Helical" evidence="3">
    <location>
        <begin position="1022"/>
        <end position="1043"/>
    </location>
</feature>
<dbReference type="PANTHER" id="PTHR13037:SF24">
    <property type="entry name" value="POLYCOMB PROTEIN PCL-RELATED"/>
    <property type="match status" value="1"/>
</dbReference>
<feature type="compositionally biased region" description="Basic and acidic residues" evidence="2">
    <location>
        <begin position="491"/>
        <end position="501"/>
    </location>
</feature>
<feature type="region of interest" description="Disordered" evidence="2">
    <location>
        <begin position="371"/>
        <end position="416"/>
    </location>
</feature>
<evidence type="ECO:0000313" key="5">
    <source>
        <dbReference type="Proteomes" id="UP000092583"/>
    </source>
</evidence>
<feature type="region of interest" description="Disordered" evidence="2">
    <location>
        <begin position="772"/>
        <end position="906"/>
    </location>
</feature>
<evidence type="ECO:0000256" key="3">
    <source>
        <dbReference type="SAM" id="Phobius"/>
    </source>
</evidence>
<dbReference type="STRING" id="1331196.A0A1B9ISK7"/>
<name>A0A1B9ISK7_9TREE</name>
<keyword evidence="3" id="KW-0812">Transmembrane</keyword>
<reference evidence="5" key="2">
    <citation type="submission" date="2013-12" db="EMBL/GenBank/DDBJ databases">
        <title>Evolution of pathogenesis and genome organization in the Tremellales.</title>
        <authorList>
            <person name="Cuomo C."/>
            <person name="Litvintseva A."/>
            <person name="Heitman J."/>
            <person name="Chen Y."/>
            <person name="Sun S."/>
            <person name="Springer D."/>
            <person name="Dromer F."/>
            <person name="Young S."/>
            <person name="Zeng Q."/>
            <person name="Chapman S."/>
            <person name="Gujja S."/>
            <person name="Saif S."/>
            <person name="Birren B."/>
        </authorList>
    </citation>
    <scope>NUCLEOTIDE SEQUENCE [LARGE SCALE GENOMIC DNA]</scope>
    <source>
        <strain evidence="5">CBS 10435</strain>
    </source>
</reference>
<dbReference type="OrthoDB" id="2564695at2759"/>
<dbReference type="AlphaFoldDB" id="A0A1B9ISK7"/>
<protein>
    <submittedName>
        <fullName evidence="4">Uncharacterized protein</fullName>
    </submittedName>
</protein>
<feature type="compositionally biased region" description="Polar residues" evidence="2">
    <location>
        <begin position="372"/>
        <end position="385"/>
    </location>
</feature>
<feature type="compositionally biased region" description="Basic and acidic residues" evidence="2">
    <location>
        <begin position="388"/>
        <end position="409"/>
    </location>
</feature>
<feature type="compositionally biased region" description="Polar residues" evidence="2">
    <location>
        <begin position="505"/>
        <end position="514"/>
    </location>
</feature>
<evidence type="ECO:0000256" key="1">
    <source>
        <dbReference type="ARBA" id="ARBA00022581"/>
    </source>
</evidence>
<keyword evidence="1" id="KW-0945">Host-virus interaction</keyword>
<sequence length="1105" mass="122576">MSDITNLPPLPPSPSPSFSLSPPPTESSSKSMPLSRIKKMPSSVRIFQEQHINEFAHLHLNDQEKLSREERDKMLLAERQKLEEARRIGRLKRQTMAHHLERDKENADSDSRIGWRPLSLLARRQPQTKPAQLVVQQDTHLSKQQQQEQQRRQRRFSHRMEIITPTDIDTPDLSSPIPSDVNSPDLALITPNQLGLALGCPSPPLPHIPNKSKARPSLPHDISSVDSHGDNSTYSWASSFSGETVELRTAAHYVPSISEEGAGATSAELGPEEVLDSLEKVKRRRKRIVAIAHTVRQLEGVGSRDVEDPNFYHQLVKAWSERPGAQQPREPIWSPTTQRALAPPIPPRPIDNASAFDPYLAPPAWLAPPSFNPASVPNQGASPVPSSDLEHRTPDLDDVHHSQSEENHSNESYASSNPFRYSYASSLHDLALEQGVQHGTKLMSEKAWLRSPLFDQGTWFDANTPSAPLPVGTFQMAPRVPSPGLGEGGDDSPRRSSEKGPESGCTINTQSQSRRTLRRHDANIGGIKERQKLGTPIALAGSSTSAPTPAPTNWGLGFLGNWLKDELADVDIDESSKNDKEEVDFQFGEAGMIGPQRSMNMNTRNKISSFLAEGDVLNAQPININDRMTLRETEQQEQQESRKIEMNNQYQDQSMESIPLTINDIQTNLVLLPPLPTPEIEEISNQTGLPKSQINPPPPKECLIVAKEYRYLNPCRRQSYSTPSDILYPHPHLHHEPPLISNENQDVNENLRLRHRLQGGIGDLEVQVETETEVGVRPSDHQPTEEAEEEGSWDLSEISLSQSQFRTPPLKIHRRLGSLTPQDRVHERHSMSPTRMTTTPQLHELPPLPLSPISLTGTGVTTSTPPRTPKSHLRPVLPPLPPTPKYRRPTPPSLNNPMRERRNIEGGSDRVGVGCPPLPLPPPLAQETQPHLNYDRYCYPVSTEGDIGIDLVSQSNTNTNSIMMVEHPSYPPVNDTSLTDPNQSSASSGLVGMDISSRQATTTDLEKALPSKPSSSPSRTPLILFIFGFILPILWFVGGWPILKPSPEPSTSTEVVTTEGENGSRFKWLYHPDPMVRKCRYAAVISTPLIIIAGIVAVVVVVTIL</sequence>
<feature type="region of interest" description="Disordered" evidence="2">
    <location>
        <begin position="473"/>
        <end position="517"/>
    </location>
</feature>
<keyword evidence="5" id="KW-1185">Reference proteome</keyword>
<feature type="compositionally biased region" description="Pro residues" evidence="2">
    <location>
        <begin position="8"/>
        <end position="25"/>
    </location>
</feature>